<dbReference type="SMART" id="SM01052">
    <property type="entry name" value="CAP_GLY"/>
    <property type="match status" value="1"/>
</dbReference>
<dbReference type="EMBL" id="JASNQZ010000015">
    <property type="protein sequence ID" value="KAL0946805.1"/>
    <property type="molecule type" value="Genomic_DNA"/>
</dbReference>
<dbReference type="PANTHER" id="PTHR18849:SF0">
    <property type="entry name" value="CILIA- AND FLAGELLA-ASSOCIATED PROTEIN 410-RELATED"/>
    <property type="match status" value="1"/>
</dbReference>
<keyword evidence="1" id="KW-0433">Leucine-rich repeat</keyword>
<feature type="domain" description="CAP-Gly" evidence="3">
    <location>
        <begin position="23"/>
        <end position="67"/>
    </location>
</feature>
<protein>
    <recommendedName>
        <fullName evidence="3">CAP-Gly domain-containing protein</fullName>
    </recommendedName>
</protein>
<dbReference type="Gene3D" id="3.80.10.10">
    <property type="entry name" value="Ribonuclease Inhibitor"/>
    <property type="match status" value="2"/>
</dbReference>
<evidence type="ECO:0000259" key="3">
    <source>
        <dbReference type="PROSITE" id="PS50245"/>
    </source>
</evidence>
<dbReference type="InterPro" id="IPR000938">
    <property type="entry name" value="CAP-Gly_domain"/>
</dbReference>
<reference evidence="5" key="1">
    <citation type="submission" date="2024-06" db="EMBL/GenBank/DDBJ databases">
        <title>Multi-omics analyses provide insights into the biosynthesis of the anticancer antibiotic pleurotin in Hohenbuehelia grisea.</title>
        <authorList>
            <person name="Weaver J.A."/>
            <person name="Alberti F."/>
        </authorList>
    </citation>
    <scope>NUCLEOTIDE SEQUENCE [LARGE SCALE GENOMIC DNA]</scope>
    <source>
        <strain evidence="5">T-177</strain>
    </source>
</reference>
<accession>A0ABR3ITZ7</accession>
<evidence type="ECO:0000313" key="4">
    <source>
        <dbReference type="EMBL" id="KAL0946805.1"/>
    </source>
</evidence>
<dbReference type="SUPFAM" id="SSF74924">
    <property type="entry name" value="Cap-Gly domain"/>
    <property type="match status" value="1"/>
</dbReference>
<keyword evidence="5" id="KW-1185">Reference proteome</keyword>
<dbReference type="PROSITE" id="PS51450">
    <property type="entry name" value="LRR"/>
    <property type="match status" value="1"/>
</dbReference>
<keyword evidence="2" id="KW-0677">Repeat</keyword>
<dbReference type="Pfam" id="PF01302">
    <property type="entry name" value="CAP_GLY"/>
    <property type="match status" value="1"/>
</dbReference>
<name>A0ABR3ITZ7_9AGAR</name>
<organism evidence="4 5">
    <name type="scientific">Hohenbuehelia grisea</name>
    <dbReference type="NCBI Taxonomy" id="104357"/>
    <lineage>
        <taxon>Eukaryota</taxon>
        <taxon>Fungi</taxon>
        <taxon>Dikarya</taxon>
        <taxon>Basidiomycota</taxon>
        <taxon>Agaricomycotina</taxon>
        <taxon>Agaricomycetes</taxon>
        <taxon>Agaricomycetidae</taxon>
        <taxon>Agaricales</taxon>
        <taxon>Pleurotineae</taxon>
        <taxon>Pleurotaceae</taxon>
        <taxon>Hohenbuehelia</taxon>
    </lineage>
</organism>
<dbReference type="InterPro" id="IPR032675">
    <property type="entry name" value="LRR_dom_sf"/>
</dbReference>
<gene>
    <name evidence="4" type="ORF">HGRIS_012976</name>
</gene>
<evidence type="ECO:0000313" key="5">
    <source>
        <dbReference type="Proteomes" id="UP001556367"/>
    </source>
</evidence>
<evidence type="ECO:0000256" key="2">
    <source>
        <dbReference type="ARBA" id="ARBA00022737"/>
    </source>
</evidence>
<comment type="caution">
    <text evidence="4">The sequence shown here is derived from an EMBL/GenBank/DDBJ whole genome shotgun (WGS) entry which is preliminary data.</text>
</comment>
<dbReference type="PROSITE" id="PS00845">
    <property type="entry name" value="CAP_GLY_1"/>
    <property type="match status" value="1"/>
</dbReference>
<dbReference type="Proteomes" id="UP001556367">
    <property type="component" value="Unassembled WGS sequence"/>
</dbReference>
<dbReference type="PROSITE" id="PS50245">
    <property type="entry name" value="CAP_GLY_2"/>
    <property type="match status" value="1"/>
</dbReference>
<dbReference type="SUPFAM" id="SSF52058">
    <property type="entry name" value="L domain-like"/>
    <property type="match status" value="1"/>
</dbReference>
<evidence type="ECO:0000256" key="1">
    <source>
        <dbReference type="ARBA" id="ARBA00022614"/>
    </source>
</evidence>
<dbReference type="Gene3D" id="2.30.30.190">
    <property type="entry name" value="CAP Gly-rich-like domain"/>
    <property type="match status" value="1"/>
</dbReference>
<dbReference type="PANTHER" id="PTHR18849">
    <property type="entry name" value="LEUCINE RICH REPEAT PROTEIN"/>
    <property type="match status" value="1"/>
</dbReference>
<proteinExistence type="predicted"/>
<sequence length="526" mass="58661">MNPPLVGTRLSVGGQLGTVRYIGPVDGTLGSWLGVEWDDQQRGKHSGTHRDKQYFSCRVPNAGSFIRESANISYGVTFLKALSAKYVEELFASDAQEAITLGSSNGAIQVESVGLNKIRSKLARLERLREVSLDGENVAFADPGGAIQSTCPNIRGLDLSQSLISEWDTVAAITMELPLLTTLALNRNRLQLPAKLAEFARSFLNLEVLQLNDTWVTWSEMQTVTAYMPKLNSVELGYNHLRLQYTEDMPSPPQRAPIQTLNMEGNGLMSWTSICQSVTEYSSLQRLILGSNEINSIPPPDNSKLVLTGLQHLTLRDNRLQAWKDVDALACWCPELQSLALGGNPLLADRDATNNARALVIVRMPSLGTLDGVQISSKERLDSELFYLSYVAKHGPEPEALRREVHPRWFELYQKHGAPDYAPHQDDRNGKLSNRLIRVNVYVCFSPPDDPREVLATGPKTVRVLPTMPLRALRARIAKLLKSSNIKDLWLVMNEREVAKLRDDQDIHDLSWLGIEQDSRLICMTA</sequence>
<dbReference type="InterPro" id="IPR001611">
    <property type="entry name" value="Leu-rich_rpt"/>
</dbReference>
<dbReference type="InterPro" id="IPR036859">
    <property type="entry name" value="CAP-Gly_dom_sf"/>
</dbReference>